<dbReference type="BioCyc" id="PMAR862515-HMP:GMOO-1785-MONOMER"/>
<keyword evidence="3" id="KW-1185">Reference proteome</keyword>
<reference evidence="2" key="1">
    <citation type="submission" date="2010-07" db="EMBL/GenBank/DDBJ databases">
        <authorList>
            <person name="Muzny D."/>
            <person name="Qin X."/>
            <person name="Deng J."/>
            <person name="Jiang H."/>
            <person name="Liu Y."/>
            <person name="Qu J."/>
            <person name="Song X.-Z."/>
            <person name="Zhang L."/>
            <person name="Thornton R."/>
            <person name="Coyle M."/>
            <person name="Francisco L."/>
            <person name="Jackson L."/>
            <person name="Javaid M."/>
            <person name="Korchina V."/>
            <person name="Kovar C."/>
            <person name="Mata R."/>
            <person name="Mathew T."/>
            <person name="Ngo R."/>
            <person name="Nguyen L."/>
            <person name="Nguyen N."/>
            <person name="Okwuonu G."/>
            <person name="Ongeri F."/>
            <person name="Pham C."/>
            <person name="Simmons D."/>
            <person name="Wilczek-Boney K."/>
            <person name="Hale W."/>
            <person name="Jakkamsetti A."/>
            <person name="Pham P."/>
            <person name="Ruth R."/>
            <person name="San Lucas F."/>
            <person name="Warren J."/>
            <person name="Zhang J."/>
            <person name="Zhao Z."/>
            <person name="Zhou C."/>
            <person name="Zhu D."/>
            <person name="Lee S."/>
            <person name="Bess C."/>
            <person name="Blankenburg K."/>
            <person name="Forbes L."/>
            <person name="Fu Q."/>
            <person name="Gubbala S."/>
            <person name="Hirani K."/>
            <person name="Jayaseelan J.C."/>
            <person name="Lara F."/>
            <person name="Munidasa M."/>
            <person name="Palculict T."/>
            <person name="Patil S."/>
            <person name="Pu L.-L."/>
            <person name="Saada N."/>
            <person name="Tang L."/>
            <person name="Weissenberger G."/>
            <person name="Zhu Y."/>
            <person name="Hemphill L."/>
            <person name="Shang Y."/>
            <person name="Youmans B."/>
            <person name="Ayvaz T."/>
            <person name="Ross M."/>
            <person name="Santibanez J."/>
            <person name="Aqrawi P."/>
            <person name="Gross S."/>
            <person name="Joshi V."/>
            <person name="Fowler G."/>
            <person name="Nazareth L."/>
            <person name="Reid J."/>
            <person name="Worley K."/>
            <person name="Petrosino J."/>
            <person name="Highlander S."/>
            <person name="Gibbs R."/>
        </authorList>
    </citation>
    <scope>NUCLEOTIDE SEQUENCE [LARGE SCALE GENOMIC DNA]</scope>
    <source>
        <strain evidence="2">DSM 16973</strain>
    </source>
</reference>
<evidence type="ECO:0000313" key="3">
    <source>
        <dbReference type="Proteomes" id="UP000004394"/>
    </source>
</evidence>
<dbReference type="HOGENOM" id="CLU_100275_5_1_10"/>
<organism evidence="2 3">
    <name type="scientific">Hoylesella marshii DSM 16973 = JCM 13450</name>
    <dbReference type="NCBI Taxonomy" id="862515"/>
    <lineage>
        <taxon>Bacteria</taxon>
        <taxon>Pseudomonadati</taxon>
        <taxon>Bacteroidota</taxon>
        <taxon>Bacteroidia</taxon>
        <taxon>Bacteroidales</taxon>
        <taxon>Prevotellaceae</taxon>
        <taxon>Hoylesella</taxon>
    </lineage>
</organism>
<dbReference type="AlphaFoldDB" id="E0NUA7"/>
<protein>
    <submittedName>
        <fullName evidence="2">OsmC-like protein</fullName>
    </submittedName>
</protein>
<feature type="compositionally biased region" description="Basic and acidic residues" evidence="1">
    <location>
        <begin position="12"/>
        <end position="22"/>
    </location>
</feature>
<dbReference type="eggNOG" id="COG1765">
    <property type="taxonomic scope" value="Bacteria"/>
</dbReference>
<dbReference type="STRING" id="862515.HMPREF0658_1760"/>
<dbReference type="RefSeq" id="WP_006950009.1">
    <property type="nucleotide sequence ID" value="NZ_BAJI01000004.1"/>
</dbReference>
<dbReference type="Gene3D" id="3.30.300.20">
    <property type="match status" value="1"/>
</dbReference>
<proteinExistence type="predicted"/>
<dbReference type="SUPFAM" id="SSF82784">
    <property type="entry name" value="OsmC-like"/>
    <property type="match status" value="1"/>
</dbReference>
<dbReference type="InterPro" id="IPR036102">
    <property type="entry name" value="OsmC/Ohrsf"/>
</dbReference>
<name>E0NUA7_9BACT</name>
<evidence type="ECO:0000313" key="2">
    <source>
        <dbReference type="EMBL" id="EFM01198.1"/>
    </source>
</evidence>
<dbReference type="Proteomes" id="UP000004394">
    <property type="component" value="Unassembled WGS sequence"/>
</dbReference>
<evidence type="ECO:0000256" key="1">
    <source>
        <dbReference type="SAM" id="MobiDB-lite"/>
    </source>
</evidence>
<accession>E0NUA7</accession>
<dbReference type="PANTHER" id="PTHR39624">
    <property type="entry name" value="PROTEIN INVOLVED IN RIMO-MEDIATED BETA-METHYLTHIOLATION OF RIBOSOMAL PROTEIN S12 YCAO"/>
    <property type="match status" value="1"/>
</dbReference>
<dbReference type="InterPro" id="IPR015946">
    <property type="entry name" value="KH_dom-like_a/b"/>
</dbReference>
<dbReference type="PANTHER" id="PTHR39624:SF2">
    <property type="entry name" value="OSMC-LIKE PROTEIN"/>
    <property type="match status" value="1"/>
</dbReference>
<gene>
    <name evidence="2" type="ORF">HMPREF0658_1760</name>
</gene>
<dbReference type="InterPro" id="IPR003718">
    <property type="entry name" value="OsmC/Ohr_fam"/>
</dbReference>
<dbReference type="OrthoDB" id="290036at2"/>
<dbReference type="EMBL" id="AEEI01000052">
    <property type="protein sequence ID" value="EFM01198.1"/>
    <property type="molecule type" value="Genomic_DNA"/>
</dbReference>
<sequence length="134" mass="14868">MSVTTVKFQGKARNEATHHATHEILHTDAGKASGGLGEYGTPVSLLATSLAACAMTTMEIAAEKAGIDFTGCRAEVGEYELDMENLRVKRLQIEFHLKAEFDEKFRKKLEHFAHKGCIVGNTLDTEKDFTFIYE</sequence>
<feature type="region of interest" description="Disordered" evidence="1">
    <location>
        <begin position="1"/>
        <end position="22"/>
    </location>
</feature>
<dbReference type="Pfam" id="PF02566">
    <property type="entry name" value="OsmC"/>
    <property type="match status" value="1"/>
</dbReference>
<comment type="caution">
    <text evidence="2">The sequence shown here is derived from an EMBL/GenBank/DDBJ whole genome shotgun (WGS) entry which is preliminary data.</text>
</comment>